<dbReference type="AlphaFoldDB" id="A0AA41G0E5"/>
<comment type="caution">
    <text evidence="1">The sequence shown here is derived from an EMBL/GenBank/DDBJ whole genome shotgun (WGS) entry which is preliminary data.</text>
</comment>
<protein>
    <submittedName>
        <fullName evidence="1">Uncharacterized protein</fullName>
    </submittedName>
</protein>
<name>A0AA41G0E5_9EURY</name>
<evidence type="ECO:0000313" key="2">
    <source>
        <dbReference type="Proteomes" id="UP001166304"/>
    </source>
</evidence>
<proteinExistence type="predicted"/>
<dbReference type="Pfam" id="PF19106">
    <property type="entry name" value="DUF5793"/>
    <property type="match status" value="1"/>
</dbReference>
<reference evidence="1" key="1">
    <citation type="submission" date="2021-06" db="EMBL/GenBank/DDBJ databases">
        <title>New haloarchaea isolates fom saline soil.</title>
        <authorList>
            <person name="Duran-Viseras A."/>
            <person name="Sanchez-Porro C.S."/>
            <person name="Ventosa A."/>
        </authorList>
    </citation>
    <scope>NUCLEOTIDE SEQUENCE</scope>
    <source>
        <strain evidence="1">JCM 18369</strain>
    </source>
</reference>
<gene>
    <name evidence="1" type="ORF">KTS37_05080</name>
</gene>
<accession>A0AA41G0E5</accession>
<keyword evidence="2" id="KW-1185">Reference proteome</keyword>
<evidence type="ECO:0000313" key="1">
    <source>
        <dbReference type="EMBL" id="MBV0901156.1"/>
    </source>
</evidence>
<dbReference type="InterPro" id="IPR043811">
    <property type="entry name" value="DUF5793"/>
</dbReference>
<organism evidence="1 2">
    <name type="scientific">Haloarcula salina</name>
    <dbReference type="NCBI Taxonomy" id="1429914"/>
    <lineage>
        <taxon>Archaea</taxon>
        <taxon>Methanobacteriati</taxon>
        <taxon>Methanobacteriota</taxon>
        <taxon>Stenosarchaea group</taxon>
        <taxon>Halobacteria</taxon>
        <taxon>Halobacteriales</taxon>
        <taxon>Haloarculaceae</taxon>
        <taxon>Haloarcula</taxon>
    </lineage>
</organism>
<sequence>MRRDYFTVDIQAAAAEDDAPTLSIEYDGPTAELSERLTTVAGETLDAGEIDVTFRRQPDEDMGVLSLTNRHTGEYLFEATAPAADIESLVTAAEGSEHPSFEIRLTVGEDDTRVYEKRTLLVYDHDGSLLRGRSLIPGGVEL</sequence>
<dbReference type="EMBL" id="JAHQXE010000001">
    <property type="protein sequence ID" value="MBV0901156.1"/>
    <property type="molecule type" value="Genomic_DNA"/>
</dbReference>
<dbReference type="RefSeq" id="WP_162414787.1">
    <property type="nucleotide sequence ID" value="NZ_JAHQXE010000001.1"/>
</dbReference>
<dbReference type="Proteomes" id="UP001166304">
    <property type="component" value="Unassembled WGS sequence"/>
</dbReference>